<evidence type="ECO:0000256" key="4">
    <source>
        <dbReference type="ARBA" id="ARBA00022692"/>
    </source>
</evidence>
<proteinExistence type="predicted"/>
<accession>A0ABW3ZJU5</accession>
<dbReference type="EMBL" id="JBHTMU010000024">
    <property type="protein sequence ID" value="MFD1343416.1"/>
    <property type="molecule type" value="Genomic_DNA"/>
</dbReference>
<evidence type="ECO:0000313" key="9">
    <source>
        <dbReference type="EMBL" id="MFD1343416.1"/>
    </source>
</evidence>
<dbReference type="InterPro" id="IPR003445">
    <property type="entry name" value="Cat_transpt"/>
</dbReference>
<feature type="transmembrane region" description="Helical" evidence="8">
    <location>
        <begin position="414"/>
        <end position="439"/>
    </location>
</feature>
<name>A0ABW3ZJU5_9RHOB</name>
<dbReference type="PANTHER" id="PTHR32024:SF3">
    <property type="entry name" value="TRK SYSTEM POTASSIUM UPTAKE PROTEIN"/>
    <property type="match status" value="1"/>
</dbReference>
<keyword evidence="5 8" id="KW-1133">Transmembrane helix</keyword>
<evidence type="ECO:0000256" key="3">
    <source>
        <dbReference type="ARBA" id="ARBA00022475"/>
    </source>
</evidence>
<comment type="caution">
    <text evidence="9">The sequence shown here is derived from an EMBL/GenBank/DDBJ whole genome shotgun (WGS) entry which is preliminary data.</text>
</comment>
<evidence type="ECO:0000256" key="2">
    <source>
        <dbReference type="ARBA" id="ARBA00022448"/>
    </source>
</evidence>
<feature type="transmembrane region" description="Helical" evidence="8">
    <location>
        <begin position="283"/>
        <end position="301"/>
    </location>
</feature>
<organism evidence="9 10">
    <name type="scientific">Litorisediminicola beolgyonensis</name>
    <dbReference type="NCBI Taxonomy" id="1173614"/>
    <lineage>
        <taxon>Bacteria</taxon>
        <taxon>Pseudomonadati</taxon>
        <taxon>Pseudomonadota</taxon>
        <taxon>Alphaproteobacteria</taxon>
        <taxon>Rhodobacterales</taxon>
        <taxon>Paracoccaceae</taxon>
        <taxon>Litorisediminicola</taxon>
    </lineage>
</organism>
<evidence type="ECO:0000256" key="5">
    <source>
        <dbReference type="ARBA" id="ARBA00022989"/>
    </source>
</evidence>
<dbReference type="Pfam" id="PF02386">
    <property type="entry name" value="TrkH"/>
    <property type="match status" value="1"/>
</dbReference>
<evidence type="ECO:0000256" key="7">
    <source>
        <dbReference type="ARBA" id="ARBA00023136"/>
    </source>
</evidence>
<feature type="transmembrane region" description="Helical" evidence="8">
    <location>
        <begin position="72"/>
        <end position="90"/>
    </location>
</feature>
<evidence type="ECO:0000313" key="10">
    <source>
        <dbReference type="Proteomes" id="UP001597135"/>
    </source>
</evidence>
<dbReference type="PANTHER" id="PTHR32024">
    <property type="entry name" value="TRK SYSTEM POTASSIUM UPTAKE PROTEIN TRKG-RELATED"/>
    <property type="match status" value="1"/>
</dbReference>
<evidence type="ECO:0000256" key="1">
    <source>
        <dbReference type="ARBA" id="ARBA00004651"/>
    </source>
</evidence>
<evidence type="ECO:0000256" key="8">
    <source>
        <dbReference type="SAM" id="Phobius"/>
    </source>
</evidence>
<feature type="transmembrane region" description="Helical" evidence="8">
    <location>
        <begin position="133"/>
        <end position="155"/>
    </location>
</feature>
<dbReference type="RefSeq" id="WP_386804351.1">
    <property type="nucleotide sequence ID" value="NZ_JBHTMU010000024.1"/>
</dbReference>
<feature type="transmembrane region" description="Helical" evidence="8">
    <location>
        <begin position="216"/>
        <end position="237"/>
    </location>
</feature>
<gene>
    <name evidence="9" type="ORF">ACFQ4E_13385</name>
</gene>
<evidence type="ECO:0000256" key="6">
    <source>
        <dbReference type="ARBA" id="ARBA00023065"/>
    </source>
</evidence>
<sequence length="505" mass="54122">MPRFLLSLPLILLFTGIASLAMLVPAGYALKLNDHHDARAFLYAAIIGLVLTALVAVALAGREHNRNPLRQLLALLLGYILLPAILAIPFHEAVRTTSFLNAYFEMVSALTTTGATLFDPARLSGAEHLWRALVGWLGGLLLWIAASAILAPLTLGGFEVTAVSEPGQAAAPGAAHRDQSDPRQRLARAVAALVPVYAMLTGALFVLLAVAGERPFVALCHAMSVMATSGISPVGGIARSEAGLGGEVIVFCFLLFALSRLTFSNDTSAARRTGLWYDPEFRMGLMITILVPSALFLRHWLASFEVGEEEDLIAAFRAFWGAVFTTLSFLTTTGFESVDWARAQNWSGLDTPGLILMALAVTGGGVATTAGGVKLLRVFILYLNGRRELEKLIHPSSVGRSGLLSRRTRREGAFIAWVFFMIFALTVTGTVLALSLTGVRFEPAFVLSAAMLTNTGPLVTFATEMPIQIAQMADSTKALLCAAMVLGRLEVLAIVAMITPELWRD</sequence>
<keyword evidence="10" id="KW-1185">Reference proteome</keyword>
<keyword evidence="7 8" id="KW-0472">Membrane</keyword>
<feature type="transmembrane region" description="Helical" evidence="8">
    <location>
        <begin position="313"/>
        <end position="335"/>
    </location>
</feature>
<feature type="transmembrane region" description="Helical" evidence="8">
    <location>
        <begin position="39"/>
        <end position="60"/>
    </location>
</feature>
<keyword evidence="6" id="KW-0406">Ion transport</keyword>
<protein>
    <submittedName>
        <fullName evidence="9">Potassium transporter TrkG</fullName>
    </submittedName>
</protein>
<keyword evidence="2" id="KW-0813">Transport</keyword>
<feature type="transmembrane region" description="Helical" evidence="8">
    <location>
        <begin position="445"/>
        <end position="467"/>
    </location>
</feature>
<reference evidence="10" key="1">
    <citation type="journal article" date="2019" name="Int. J. Syst. Evol. Microbiol.">
        <title>The Global Catalogue of Microorganisms (GCM) 10K type strain sequencing project: providing services to taxonomists for standard genome sequencing and annotation.</title>
        <authorList>
            <consortium name="The Broad Institute Genomics Platform"/>
            <consortium name="The Broad Institute Genome Sequencing Center for Infectious Disease"/>
            <person name="Wu L."/>
            <person name="Ma J."/>
        </authorList>
    </citation>
    <scope>NUCLEOTIDE SEQUENCE [LARGE SCALE GENOMIC DNA]</scope>
    <source>
        <strain evidence="10">CCUG 62953</strain>
    </source>
</reference>
<feature type="transmembrane region" description="Helical" evidence="8">
    <location>
        <begin position="355"/>
        <end position="383"/>
    </location>
</feature>
<keyword evidence="4 8" id="KW-0812">Transmembrane</keyword>
<keyword evidence="3" id="KW-1003">Cell membrane</keyword>
<dbReference type="Proteomes" id="UP001597135">
    <property type="component" value="Unassembled WGS sequence"/>
</dbReference>
<feature type="transmembrane region" description="Helical" evidence="8">
    <location>
        <begin position="186"/>
        <end position="210"/>
    </location>
</feature>
<feature type="transmembrane region" description="Helical" evidence="8">
    <location>
        <begin position="244"/>
        <end position="263"/>
    </location>
</feature>
<feature type="transmembrane region" description="Helical" evidence="8">
    <location>
        <begin position="479"/>
        <end position="499"/>
    </location>
</feature>
<comment type="subcellular location">
    <subcellularLocation>
        <location evidence="1">Cell membrane</location>
        <topology evidence="1">Multi-pass membrane protein</topology>
    </subcellularLocation>
</comment>